<comment type="caution">
    <text evidence="4">The sequence shown here is derived from an EMBL/GenBank/DDBJ whole genome shotgun (WGS) entry which is preliminary data.</text>
</comment>
<dbReference type="Pfam" id="PF01966">
    <property type="entry name" value="HD"/>
    <property type="match status" value="1"/>
</dbReference>
<dbReference type="Proteomes" id="UP001589758">
    <property type="component" value="Unassembled WGS sequence"/>
</dbReference>
<dbReference type="InterPro" id="IPR003607">
    <property type="entry name" value="HD/PDEase_dom"/>
</dbReference>
<keyword evidence="5" id="KW-1185">Reference proteome</keyword>
<dbReference type="SMART" id="SM00471">
    <property type="entry name" value="HDc"/>
    <property type="match status" value="1"/>
</dbReference>
<gene>
    <name evidence="4" type="primary">dgt</name>
    <name evidence="4" type="ORF">ACFFIT_00300</name>
</gene>
<name>A0ABV6C6G5_9GAMM</name>
<dbReference type="PANTHER" id="PTHR11373">
    <property type="entry name" value="DEOXYNUCLEOSIDE TRIPHOSPHATE TRIPHOSPHOHYDROLASE"/>
    <property type="match status" value="1"/>
</dbReference>
<dbReference type="InterPro" id="IPR006674">
    <property type="entry name" value="HD_domain"/>
</dbReference>
<dbReference type="Gene3D" id="1.10.3210.10">
    <property type="entry name" value="Hypothetical protein af1432"/>
    <property type="match status" value="2"/>
</dbReference>
<dbReference type="RefSeq" id="WP_385875327.1">
    <property type="nucleotide sequence ID" value="NZ_JBHLXE010000010.1"/>
</dbReference>
<dbReference type="GO" id="GO:0008832">
    <property type="term" value="F:dGTPase activity"/>
    <property type="evidence" value="ECO:0007669"/>
    <property type="project" value="UniProtKB-EC"/>
</dbReference>
<feature type="region of interest" description="Disordered" evidence="2">
    <location>
        <begin position="1"/>
        <end position="20"/>
    </location>
</feature>
<dbReference type="PROSITE" id="PS51831">
    <property type="entry name" value="HD"/>
    <property type="match status" value="1"/>
</dbReference>
<dbReference type="EC" id="3.1.5.1" evidence="4"/>
<sequence length="524" mass="60656">MIKSVGNKRKRTSSASHDSLLASTQSDRARLIYSAPFRRLQQKAQVFSLESNSAVRSRLTHSLEVSHIGRYIVAQIAEKIASNKVFDTNVKKYWQENALAISNIVETSCLMHDIGNPPFGHFGEAAIVSWAKSKDNILPILKKAIDYDENPKKNKEDYSSIMEDFINFDGNPQGIRIVTKLQGDDGFNGLNLTYTQLASFFKYVYCPSTMPKERSNEFSKKIGYFNTEKKLIKEIWKELKIPADNRHPLSFIMEASDDISYCISDIEDGIEKKIISLEHFINFFLKGLEKLEQANESDIFNKLKESLNYSKENRKISIFIDFKANLSNILVNFVSDAFIQNYDDYVNFKIHKPIINQETFAYGILKILKTYTSKYLFCSYDAESIEISGYSIITGILKKYQKLLELNKKNFYYLLTDNFVEIKNNDLQYHKKLFNQLPTRHINCYKSTIINEELTHVESAYCEEECMEKVQSEIALKFEKSFNLATKTIEWQLRTHLIIDFISGMTDQFALEFYQLIEGINVNV</sequence>
<evidence type="ECO:0000313" key="5">
    <source>
        <dbReference type="Proteomes" id="UP001589758"/>
    </source>
</evidence>
<dbReference type="NCBIfam" id="NF003429">
    <property type="entry name" value="PRK04926.1"/>
    <property type="match status" value="1"/>
</dbReference>
<dbReference type="InterPro" id="IPR023293">
    <property type="entry name" value="dGTP_triP_hydro_central_sf"/>
</dbReference>
<reference evidence="4 5" key="1">
    <citation type="submission" date="2024-09" db="EMBL/GenBank/DDBJ databases">
        <authorList>
            <person name="Sun Q."/>
            <person name="Mori K."/>
        </authorList>
    </citation>
    <scope>NUCLEOTIDE SEQUENCE [LARGE SCALE GENOMIC DNA]</scope>
    <source>
        <strain evidence="4 5">CCM 8545</strain>
    </source>
</reference>
<dbReference type="EMBL" id="JBHLXE010000010">
    <property type="protein sequence ID" value="MFC0178553.1"/>
    <property type="molecule type" value="Genomic_DNA"/>
</dbReference>
<evidence type="ECO:0000313" key="4">
    <source>
        <dbReference type="EMBL" id="MFC0178553.1"/>
    </source>
</evidence>
<organism evidence="4 5">
    <name type="scientific">Thorsellia kenyensis</name>
    <dbReference type="NCBI Taxonomy" id="1549888"/>
    <lineage>
        <taxon>Bacteria</taxon>
        <taxon>Pseudomonadati</taxon>
        <taxon>Pseudomonadota</taxon>
        <taxon>Gammaproteobacteria</taxon>
        <taxon>Enterobacterales</taxon>
        <taxon>Thorselliaceae</taxon>
        <taxon>Thorsellia</taxon>
    </lineage>
</organism>
<protein>
    <submittedName>
        <fullName evidence="4">DGTPase</fullName>
        <ecNumber evidence="4">3.1.5.1</ecNumber>
    </submittedName>
</protein>
<proteinExistence type="predicted"/>
<dbReference type="Gene3D" id="1.10.3410.10">
    <property type="entry name" value="putative deoxyguanosinetriphosphate triphosphohydrolase like domain"/>
    <property type="match status" value="1"/>
</dbReference>
<evidence type="ECO:0000256" key="2">
    <source>
        <dbReference type="SAM" id="MobiDB-lite"/>
    </source>
</evidence>
<dbReference type="SUPFAM" id="SSF109604">
    <property type="entry name" value="HD-domain/PDEase-like"/>
    <property type="match status" value="1"/>
</dbReference>
<evidence type="ECO:0000259" key="3">
    <source>
        <dbReference type="PROSITE" id="PS51831"/>
    </source>
</evidence>
<accession>A0ABV6C6G5</accession>
<evidence type="ECO:0000256" key="1">
    <source>
        <dbReference type="ARBA" id="ARBA00022801"/>
    </source>
</evidence>
<dbReference type="NCBIfam" id="TIGR01353">
    <property type="entry name" value="dGTP_triPase"/>
    <property type="match status" value="1"/>
</dbReference>
<dbReference type="InterPro" id="IPR006261">
    <property type="entry name" value="dGTPase"/>
</dbReference>
<dbReference type="InterPro" id="IPR050135">
    <property type="entry name" value="dGTPase-like"/>
</dbReference>
<feature type="domain" description="HD" evidence="3">
    <location>
        <begin position="58"/>
        <end position="262"/>
    </location>
</feature>
<keyword evidence="1 4" id="KW-0378">Hydrolase</keyword>
<feature type="compositionally biased region" description="Basic residues" evidence="2">
    <location>
        <begin position="1"/>
        <end position="12"/>
    </location>
</feature>
<dbReference type="PANTHER" id="PTHR11373:SF32">
    <property type="entry name" value="DEOXYGUANOSINETRIPHOSPHATE TRIPHOSPHOHYDROLASE"/>
    <property type="match status" value="1"/>
</dbReference>